<dbReference type="InterPro" id="IPR050314">
    <property type="entry name" value="Glycosyl_Hydrlase_18"/>
</dbReference>
<dbReference type="SUPFAM" id="SSF51445">
    <property type="entry name" value="(Trans)glycosidases"/>
    <property type="match status" value="1"/>
</dbReference>
<dbReference type="InterPro" id="IPR001579">
    <property type="entry name" value="Glyco_hydro_18_chit_AS"/>
</dbReference>
<protein>
    <recommendedName>
        <fullName evidence="7">GH18 domain-containing protein</fullName>
    </recommendedName>
</protein>
<evidence type="ECO:0000256" key="5">
    <source>
        <dbReference type="ARBA" id="ARBA00023295"/>
    </source>
</evidence>
<dbReference type="InterPro" id="IPR011583">
    <property type="entry name" value="Chitinase_II/V-like_cat"/>
</dbReference>
<proteinExistence type="inferred from homology"/>
<dbReference type="PANTHER" id="PTHR11177:SF317">
    <property type="entry name" value="CHITINASE 12-RELATED"/>
    <property type="match status" value="1"/>
</dbReference>
<dbReference type="GO" id="GO:0006032">
    <property type="term" value="P:chitin catabolic process"/>
    <property type="evidence" value="ECO:0007669"/>
    <property type="project" value="TreeGrafter"/>
</dbReference>
<evidence type="ECO:0000256" key="2">
    <source>
        <dbReference type="ARBA" id="ARBA00022729"/>
    </source>
</evidence>
<dbReference type="PROSITE" id="PS01095">
    <property type="entry name" value="GH18_1"/>
    <property type="match status" value="1"/>
</dbReference>
<sequence>MATTPAARQSFINSTIEVAREYGFDGLDLDWEFPKDEKEMEDFGVLLGEWRVAVRREAELTRRPVLLITAAVYFASNFTVDEAKRGYPDESIARNLNWASPIEEERIGEWEEEEKIRLELGRVIGGIQQQDQETEQNHEIGAPAVGLGPGERGVLTFKQVWDFNKANRATVVYDSVTVSMYSYSGIYWIGYDDRESVALKVRFAKALGLRGYFFWWVGLLGIAR</sequence>
<name>A0AAP0F0U5_9MAGN</name>
<evidence type="ECO:0000256" key="3">
    <source>
        <dbReference type="ARBA" id="ARBA00022801"/>
    </source>
</evidence>
<dbReference type="SUPFAM" id="SSF54556">
    <property type="entry name" value="Chitinase insertion domain"/>
    <property type="match status" value="1"/>
</dbReference>
<organism evidence="8 9">
    <name type="scientific">Stephania japonica</name>
    <dbReference type="NCBI Taxonomy" id="461633"/>
    <lineage>
        <taxon>Eukaryota</taxon>
        <taxon>Viridiplantae</taxon>
        <taxon>Streptophyta</taxon>
        <taxon>Embryophyta</taxon>
        <taxon>Tracheophyta</taxon>
        <taxon>Spermatophyta</taxon>
        <taxon>Magnoliopsida</taxon>
        <taxon>Ranunculales</taxon>
        <taxon>Menispermaceae</taxon>
        <taxon>Menispermoideae</taxon>
        <taxon>Cissampelideae</taxon>
        <taxon>Stephania</taxon>
    </lineage>
</organism>
<comment type="similarity">
    <text evidence="1">Belongs to the glycosyl hydrolase 18 family. Chitinase class V subfamily.</text>
</comment>
<keyword evidence="9" id="KW-1185">Reference proteome</keyword>
<evidence type="ECO:0000256" key="4">
    <source>
        <dbReference type="ARBA" id="ARBA00023180"/>
    </source>
</evidence>
<dbReference type="EMBL" id="JBBNAE010000008">
    <property type="protein sequence ID" value="KAK9101782.1"/>
    <property type="molecule type" value="Genomic_DNA"/>
</dbReference>
<dbReference type="FunFam" id="3.10.50.10:FF:000003">
    <property type="entry name" value="Class V chitinase CHIT5b"/>
    <property type="match status" value="1"/>
</dbReference>
<dbReference type="Proteomes" id="UP001417504">
    <property type="component" value="Unassembled WGS sequence"/>
</dbReference>
<dbReference type="AlphaFoldDB" id="A0AAP0F0U5"/>
<dbReference type="PROSITE" id="PS51910">
    <property type="entry name" value="GH18_2"/>
    <property type="match status" value="1"/>
</dbReference>
<evidence type="ECO:0000259" key="7">
    <source>
        <dbReference type="PROSITE" id="PS51910"/>
    </source>
</evidence>
<dbReference type="GO" id="GO:0005975">
    <property type="term" value="P:carbohydrate metabolic process"/>
    <property type="evidence" value="ECO:0007669"/>
    <property type="project" value="InterPro"/>
</dbReference>
<gene>
    <name evidence="8" type="ORF">Sjap_019036</name>
</gene>
<keyword evidence="4" id="KW-0325">Glycoprotein</keyword>
<comment type="caution">
    <text evidence="8">The sequence shown here is derived from an EMBL/GenBank/DDBJ whole genome shotgun (WGS) entry which is preliminary data.</text>
</comment>
<evidence type="ECO:0000313" key="8">
    <source>
        <dbReference type="EMBL" id="KAK9101782.1"/>
    </source>
</evidence>
<dbReference type="GO" id="GO:0008061">
    <property type="term" value="F:chitin binding"/>
    <property type="evidence" value="ECO:0007669"/>
    <property type="project" value="InterPro"/>
</dbReference>
<dbReference type="Gene3D" id="3.10.50.10">
    <property type="match status" value="1"/>
</dbReference>
<feature type="domain" description="GH18" evidence="7">
    <location>
        <begin position="1"/>
        <end position="224"/>
    </location>
</feature>
<dbReference type="SMART" id="SM00636">
    <property type="entry name" value="Glyco_18"/>
    <property type="match status" value="1"/>
</dbReference>
<dbReference type="Pfam" id="PF00704">
    <property type="entry name" value="Glyco_hydro_18"/>
    <property type="match status" value="2"/>
</dbReference>
<dbReference type="InterPro" id="IPR017853">
    <property type="entry name" value="GH"/>
</dbReference>
<evidence type="ECO:0000313" key="9">
    <source>
        <dbReference type="Proteomes" id="UP001417504"/>
    </source>
</evidence>
<accession>A0AAP0F0U5</accession>
<dbReference type="GO" id="GO:0005576">
    <property type="term" value="C:extracellular region"/>
    <property type="evidence" value="ECO:0007669"/>
    <property type="project" value="TreeGrafter"/>
</dbReference>
<keyword evidence="5 6" id="KW-0326">Glycosidase</keyword>
<dbReference type="InterPro" id="IPR001223">
    <property type="entry name" value="Glyco_hydro18_cat"/>
</dbReference>
<keyword evidence="2" id="KW-0732">Signal</keyword>
<reference evidence="8 9" key="1">
    <citation type="submission" date="2024-01" db="EMBL/GenBank/DDBJ databases">
        <title>Genome assemblies of Stephania.</title>
        <authorList>
            <person name="Yang L."/>
        </authorList>
    </citation>
    <scope>NUCLEOTIDE SEQUENCE [LARGE SCALE GENOMIC DNA]</scope>
    <source>
        <strain evidence="8">QJT</strain>
        <tissue evidence="8">Leaf</tissue>
    </source>
</reference>
<keyword evidence="3 6" id="KW-0378">Hydrolase</keyword>
<dbReference type="InterPro" id="IPR029070">
    <property type="entry name" value="Chitinase_insertion_sf"/>
</dbReference>
<dbReference type="PANTHER" id="PTHR11177">
    <property type="entry name" value="CHITINASE"/>
    <property type="match status" value="1"/>
</dbReference>
<dbReference type="Gene3D" id="3.20.20.80">
    <property type="entry name" value="Glycosidases"/>
    <property type="match status" value="1"/>
</dbReference>
<dbReference type="GO" id="GO:0004568">
    <property type="term" value="F:chitinase activity"/>
    <property type="evidence" value="ECO:0007669"/>
    <property type="project" value="TreeGrafter"/>
</dbReference>
<evidence type="ECO:0000256" key="6">
    <source>
        <dbReference type="RuleBase" id="RU000489"/>
    </source>
</evidence>
<evidence type="ECO:0000256" key="1">
    <source>
        <dbReference type="ARBA" id="ARBA00008682"/>
    </source>
</evidence>